<evidence type="ECO:0000256" key="11">
    <source>
        <dbReference type="ARBA" id="ARBA00022741"/>
    </source>
</evidence>
<dbReference type="AlphaFoldDB" id="A0A8J2VGQ7"/>
<dbReference type="InterPro" id="IPR050071">
    <property type="entry name" value="Dehydroquinate_synthase"/>
</dbReference>
<dbReference type="HAMAP" id="MF_00110">
    <property type="entry name" value="DHQ_synthase"/>
    <property type="match status" value="1"/>
</dbReference>
<dbReference type="SUPFAM" id="SSF56796">
    <property type="entry name" value="Dehydroquinate synthase-like"/>
    <property type="match status" value="1"/>
</dbReference>
<evidence type="ECO:0000256" key="7">
    <source>
        <dbReference type="ARBA" id="ARBA00017684"/>
    </source>
</evidence>
<dbReference type="GO" id="GO:0009423">
    <property type="term" value="P:chorismate biosynthetic process"/>
    <property type="evidence" value="ECO:0007669"/>
    <property type="project" value="UniProtKB-UniRule"/>
</dbReference>
<dbReference type="FunFam" id="3.40.50.1970:FF:000001">
    <property type="entry name" value="3-dehydroquinate synthase"/>
    <property type="match status" value="1"/>
</dbReference>
<dbReference type="GO" id="GO:0000166">
    <property type="term" value="F:nucleotide binding"/>
    <property type="evidence" value="ECO:0007669"/>
    <property type="project" value="UniProtKB-KW"/>
</dbReference>
<feature type="binding site" evidence="17">
    <location>
        <begin position="133"/>
        <end position="134"/>
    </location>
    <ligand>
        <name>NAD(+)</name>
        <dbReference type="ChEBI" id="CHEBI:57540"/>
    </ligand>
</feature>
<dbReference type="PIRSF" id="PIRSF001455">
    <property type="entry name" value="DHQ_synth"/>
    <property type="match status" value="1"/>
</dbReference>
<comment type="similarity">
    <text evidence="5 17">Belongs to the sugar phosphate cyclases superfamily. Dehydroquinate synthase family.</text>
</comment>
<dbReference type="EMBL" id="BMHQ01000003">
    <property type="protein sequence ID" value="GGE11327.1"/>
    <property type="molecule type" value="Genomic_DNA"/>
</dbReference>
<dbReference type="GO" id="GO:0008652">
    <property type="term" value="P:amino acid biosynthetic process"/>
    <property type="evidence" value="ECO:0007669"/>
    <property type="project" value="UniProtKB-KW"/>
</dbReference>
<comment type="caution">
    <text evidence="20">The sequence shown here is derived from an EMBL/GenBank/DDBJ whole genome shotgun (WGS) entry which is preliminary data.</text>
</comment>
<evidence type="ECO:0000256" key="5">
    <source>
        <dbReference type="ARBA" id="ARBA00005412"/>
    </source>
</evidence>
<dbReference type="InterPro" id="IPR030963">
    <property type="entry name" value="DHQ_synth_fam"/>
</dbReference>
<keyword evidence="11 17" id="KW-0547">Nucleotide-binding</keyword>
<evidence type="ECO:0000256" key="17">
    <source>
        <dbReference type="HAMAP-Rule" id="MF_00110"/>
    </source>
</evidence>
<name>A0A8J2VGQ7_9BACL</name>
<keyword evidence="12 17" id="KW-0862">Zinc</keyword>
<dbReference type="Pfam" id="PF24621">
    <property type="entry name" value="DHQS_C"/>
    <property type="match status" value="1"/>
</dbReference>
<comment type="subcellular location">
    <subcellularLocation>
        <location evidence="3 17">Cytoplasm</location>
    </subcellularLocation>
</comment>
<dbReference type="Proteomes" id="UP000625210">
    <property type="component" value="Unassembled WGS sequence"/>
</dbReference>
<dbReference type="GO" id="GO:0046872">
    <property type="term" value="F:metal ion binding"/>
    <property type="evidence" value="ECO:0007669"/>
    <property type="project" value="UniProtKB-KW"/>
</dbReference>
<keyword evidence="21" id="KW-1185">Reference proteome</keyword>
<evidence type="ECO:0000313" key="20">
    <source>
        <dbReference type="EMBL" id="GGE11327.1"/>
    </source>
</evidence>
<evidence type="ECO:0000256" key="9">
    <source>
        <dbReference type="ARBA" id="ARBA00022605"/>
    </source>
</evidence>
<dbReference type="InterPro" id="IPR030960">
    <property type="entry name" value="DHQS/DOIS_N"/>
</dbReference>
<dbReference type="UniPathway" id="UPA00053">
    <property type="reaction ID" value="UER00085"/>
</dbReference>
<evidence type="ECO:0000259" key="18">
    <source>
        <dbReference type="Pfam" id="PF01761"/>
    </source>
</evidence>
<comment type="catalytic activity">
    <reaction evidence="1 17">
        <text>7-phospho-2-dehydro-3-deoxy-D-arabino-heptonate = 3-dehydroquinate + phosphate</text>
        <dbReference type="Rhea" id="RHEA:21968"/>
        <dbReference type="ChEBI" id="CHEBI:32364"/>
        <dbReference type="ChEBI" id="CHEBI:43474"/>
        <dbReference type="ChEBI" id="CHEBI:58394"/>
        <dbReference type="EC" id="4.2.3.4"/>
    </reaction>
</comment>
<feature type="binding site" evidence="17">
    <location>
        <position position="250"/>
    </location>
    <ligand>
        <name>Zn(2+)</name>
        <dbReference type="ChEBI" id="CHEBI:29105"/>
    </ligand>
</feature>
<comment type="caution">
    <text evidence="17">Lacks conserved residue(s) required for the propagation of feature annotation.</text>
</comment>
<dbReference type="NCBIfam" id="TIGR01357">
    <property type="entry name" value="aroB"/>
    <property type="match status" value="1"/>
</dbReference>
<dbReference type="InterPro" id="IPR056179">
    <property type="entry name" value="DHQS_C"/>
</dbReference>
<evidence type="ECO:0000256" key="3">
    <source>
        <dbReference type="ARBA" id="ARBA00004496"/>
    </source>
</evidence>
<keyword evidence="9 17" id="KW-0028">Amino-acid biosynthesis</keyword>
<evidence type="ECO:0000313" key="21">
    <source>
        <dbReference type="Proteomes" id="UP000625210"/>
    </source>
</evidence>
<feature type="binding site" evidence="17">
    <location>
        <begin position="109"/>
        <end position="113"/>
    </location>
    <ligand>
        <name>NAD(+)</name>
        <dbReference type="ChEBI" id="CHEBI:57540"/>
    </ligand>
</feature>
<evidence type="ECO:0000256" key="14">
    <source>
        <dbReference type="ARBA" id="ARBA00023141"/>
    </source>
</evidence>
<evidence type="ECO:0000256" key="10">
    <source>
        <dbReference type="ARBA" id="ARBA00022723"/>
    </source>
</evidence>
<keyword evidence="16 17" id="KW-0170">Cobalt</keyword>
<reference evidence="20" key="1">
    <citation type="journal article" date="2014" name="Int. J. Syst. Evol. Microbiol.">
        <title>Complete genome sequence of Corynebacterium casei LMG S-19264T (=DSM 44701T), isolated from a smear-ripened cheese.</title>
        <authorList>
            <consortium name="US DOE Joint Genome Institute (JGI-PGF)"/>
            <person name="Walter F."/>
            <person name="Albersmeier A."/>
            <person name="Kalinowski J."/>
            <person name="Ruckert C."/>
        </authorList>
    </citation>
    <scope>NUCLEOTIDE SEQUENCE</scope>
    <source>
        <strain evidence="20">CGMCC 1.15179</strain>
    </source>
</reference>
<feature type="binding site" evidence="17">
    <location>
        <position position="145"/>
    </location>
    <ligand>
        <name>NAD(+)</name>
        <dbReference type="ChEBI" id="CHEBI:57540"/>
    </ligand>
</feature>
<organism evidence="20 21">
    <name type="scientific">Marinithermofilum abyssi</name>
    <dbReference type="NCBI Taxonomy" id="1571185"/>
    <lineage>
        <taxon>Bacteria</taxon>
        <taxon>Bacillati</taxon>
        <taxon>Bacillota</taxon>
        <taxon>Bacilli</taxon>
        <taxon>Bacillales</taxon>
        <taxon>Thermoactinomycetaceae</taxon>
        <taxon>Marinithermofilum</taxon>
    </lineage>
</organism>
<dbReference type="Pfam" id="PF01761">
    <property type="entry name" value="DHQ_synthase"/>
    <property type="match status" value="1"/>
</dbReference>
<evidence type="ECO:0000256" key="1">
    <source>
        <dbReference type="ARBA" id="ARBA00001393"/>
    </source>
</evidence>
<dbReference type="GO" id="GO:0003856">
    <property type="term" value="F:3-dehydroquinate synthase activity"/>
    <property type="evidence" value="ECO:0007669"/>
    <property type="project" value="UniProtKB-UniRule"/>
</dbReference>
<evidence type="ECO:0000256" key="13">
    <source>
        <dbReference type="ARBA" id="ARBA00023027"/>
    </source>
</evidence>
<proteinExistence type="inferred from homology"/>
<accession>A0A8J2VGQ7</accession>
<evidence type="ECO:0000259" key="19">
    <source>
        <dbReference type="Pfam" id="PF24621"/>
    </source>
</evidence>
<feature type="domain" description="3-dehydroquinate synthase N-terminal" evidence="18">
    <location>
        <begin position="71"/>
        <end position="182"/>
    </location>
</feature>
<evidence type="ECO:0000256" key="4">
    <source>
        <dbReference type="ARBA" id="ARBA00004661"/>
    </source>
</evidence>
<dbReference type="GO" id="GO:0005737">
    <property type="term" value="C:cytoplasm"/>
    <property type="evidence" value="ECO:0007669"/>
    <property type="project" value="UniProtKB-SubCell"/>
</dbReference>
<dbReference type="CDD" id="cd08195">
    <property type="entry name" value="DHQS"/>
    <property type="match status" value="1"/>
</dbReference>
<evidence type="ECO:0000256" key="2">
    <source>
        <dbReference type="ARBA" id="ARBA00001911"/>
    </source>
</evidence>
<evidence type="ECO:0000256" key="16">
    <source>
        <dbReference type="ARBA" id="ARBA00023285"/>
    </source>
</evidence>
<dbReference type="Gene3D" id="1.20.1090.10">
    <property type="entry name" value="Dehydroquinate synthase-like - alpha domain"/>
    <property type="match status" value="1"/>
</dbReference>
<dbReference type="Gene3D" id="3.40.50.1970">
    <property type="match status" value="1"/>
</dbReference>
<keyword evidence="13 17" id="KW-0520">NAD</keyword>
<evidence type="ECO:0000256" key="15">
    <source>
        <dbReference type="ARBA" id="ARBA00023239"/>
    </source>
</evidence>
<evidence type="ECO:0000256" key="12">
    <source>
        <dbReference type="ARBA" id="ARBA00022833"/>
    </source>
</evidence>
<keyword evidence="8 17" id="KW-0963">Cytoplasm</keyword>
<keyword evidence="15 17" id="KW-0456">Lyase</keyword>
<dbReference type="GO" id="GO:0009073">
    <property type="term" value="P:aromatic amino acid family biosynthetic process"/>
    <property type="evidence" value="ECO:0007669"/>
    <property type="project" value="UniProtKB-KW"/>
</dbReference>
<keyword evidence="14 17" id="KW-0057">Aromatic amino acid biosynthesis</keyword>
<feature type="binding site" evidence="17">
    <location>
        <position position="187"/>
    </location>
    <ligand>
        <name>Zn(2+)</name>
        <dbReference type="ChEBI" id="CHEBI:29105"/>
    </ligand>
</feature>
<feature type="domain" description="3-dehydroquinate synthase C-terminal" evidence="19">
    <location>
        <begin position="184"/>
        <end position="327"/>
    </location>
</feature>
<feature type="binding site" evidence="17">
    <location>
        <position position="267"/>
    </location>
    <ligand>
        <name>Zn(2+)</name>
        <dbReference type="ChEBI" id="CHEBI:29105"/>
    </ligand>
</feature>
<sequence length="366" mass="39849">MMRSLTVDLKDRSYPIHIGEGLYPQLPQLLTECGIQPDRPLMLVTDTQVGPLYMDEVKGHLESAGYRVGTITVPAGESSKSLSRLEAMVEECIRFGLDRAGVVLALGGGVVGDLAGFLAASYMRGISFVQLPTTLLAHDSSVGGKVGVNHPLGKNMIGAFHQPEMVVFDVSTLRSLPEREVVSGYAEVVKHALIWDASFARWLHTNASDLLHLDPEKVGHAIYQGCQVKAAIVSQDEKESGLRAILNYGHTLGHALESAAGYGTYTHGEAVAIGMAAASMLGEELGTAQEVSGFTRELLRQFRLPVSLSGQWDEELLLEHMKRDKKARQGGYAFVLPRSIGEVQLYRDIEEQAIVRVLNRLKEGTT</sequence>
<gene>
    <name evidence="17 20" type="primary">aroB</name>
    <name evidence="20" type="ORF">GCM10011571_10850</name>
</gene>
<dbReference type="InterPro" id="IPR016037">
    <property type="entry name" value="DHQ_synth_AroB"/>
</dbReference>
<comment type="cofactor">
    <cofactor evidence="17">
        <name>Co(2+)</name>
        <dbReference type="ChEBI" id="CHEBI:48828"/>
    </cofactor>
    <cofactor evidence="17">
        <name>Zn(2+)</name>
        <dbReference type="ChEBI" id="CHEBI:29105"/>
    </cofactor>
    <text evidence="17">Binds 1 divalent metal cation per subunit. Can use either Co(2+) or Zn(2+).</text>
</comment>
<comment type="function">
    <text evidence="17">Catalyzes the conversion of 3-deoxy-D-arabino-heptulosonate 7-phosphate (DAHP) to dehydroquinate (DHQ).</text>
</comment>
<dbReference type="EC" id="4.2.3.4" evidence="6 17"/>
<dbReference type="PANTHER" id="PTHR43622">
    <property type="entry name" value="3-DEHYDROQUINATE SYNTHASE"/>
    <property type="match status" value="1"/>
</dbReference>
<keyword evidence="10 17" id="KW-0479">Metal-binding</keyword>
<comment type="cofactor">
    <cofactor evidence="2 17">
        <name>NAD(+)</name>
        <dbReference type="ChEBI" id="CHEBI:57540"/>
    </cofactor>
</comment>
<protein>
    <recommendedName>
        <fullName evidence="7 17">3-dehydroquinate synthase</fullName>
        <shortName evidence="17">DHQS</shortName>
        <ecNumber evidence="6 17">4.2.3.4</ecNumber>
    </recommendedName>
</protein>
<evidence type="ECO:0000256" key="8">
    <source>
        <dbReference type="ARBA" id="ARBA00022490"/>
    </source>
</evidence>
<comment type="pathway">
    <text evidence="4 17">Metabolic intermediate biosynthesis; chorismate biosynthesis; chorismate from D-erythrose 4-phosphate and phosphoenolpyruvate: step 2/7.</text>
</comment>
<evidence type="ECO:0000256" key="6">
    <source>
        <dbReference type="ARBA" id="ARBA00013031"/>
    </source>
</evidence>
<feature type="binding site" evidence="17">
    <location>
        <position position="154"/>
    </location>
    <ligand>
        <name>NAD(+)</name>
        <dbReference type="ChEBI" id="CHEBI:57540"/>
    </ligand>
</feature>
<reference evidence="20" key="2">
    <citation type="submission" date="2020-09" db="EMBL/GenBank/DDBJ databases">
        <authorList>
            <person name="Sun Q."/>
            <person name="Zhou Y."/>
        </authorList>
    </citation>
    <scope>NUCLEOTIDE SEQUENCE</scope>
    <source>
        <strain evidence="20">CGMCC 1.15179</strain>
    </source>
</reference>
<dbReference type="PANTHER" id="PTHR43622:SF7">
    <property type="entry name" value="3-DEHYDROQUINATE SYNTHASE, CHLOROPLASTIC"/>
    <property type="match status" value="1"/>
</dbReference>